<name>A0A2B7ZNN8_9EURO</name>
<keyword evidence="2" id="KW-1185">Reference proteome</keyword>
<dbReference type="Proteomes" id="UP000226031">
    <property type="component" value="Unassembled WGS sequence"/>
</dbReference>
<evidence type="ECO:0000313" key="1">
    <source>
        <dbReference type="EMBL" id="PGH34793.1"/>
    </source>
</evidence>
<evidence type="ECO:0000313" key="2">
    <source>
        <dbReference type="Proteomes" id="UP000226031"/>
    </source>
</evidence>
<accession>A0A2B7ZNN8</accession>
<organism evidence="1 2">
    <name type="scientific">[Emmonsia] crescens</name>
    <dbReference type="NCBI Taxonomy" id="73230"/>
    <lineage>
        <taxon>Eukaryota</taxon>
        <taxon>Fungi</taxon>
        <taxon>Dikarya</taxon>
        <taxon>Ascomycota</taxon>
        <taxon>Pezizomycotina</taxon>
        <taxon>Eurotiomycetes</taxon>
        <taxon>Eurotiomycetidae</taxon>
        <taxon>Onygenales</taxon>
        <taxon>Ajellomycetaceae</taxon>
        <taxon>Emergomyces</taxon>
    </lineage>
</organism>
<sequence>MAVLRHGFQITFISAGAWPEIRVTSAIPGITRECMEHLDLRVLESPARVAQQTAPWRGSLPGENLAALRGSGEEYGLLGLSARAFFSQHGCSAAQLQKGIAQFENRIVDYDDNEAGEKAAPVMRFTGGSTWCYGGLVPAQSMHSGPSSATAKLRIWDLMST</sequence>
<comment type="caution">
    <text evidence="1">The sequence shown here is derived from an EMBL/GenBank/DDBJ whole genome shotgun (WGS) entry which is preliminary data.</text>
</comment>
<dbReference type="STRING" id="73230.A0A2B7ZNN8"/>
<reference evidence="1 2" key="1">
    <citation type="submission" date="2017-10" db="EMBL/GenBank/DDBJ databases">
        <title>Comparative genomics in systemic dimorphic fungi from Ajellomycetaceae.</title>
        <authorList>
            <person name="Munoz J.F."/>
            <person name="Mcewen J.G."/>
            <person name="Clay O.K."/>
            <person name="Cuomo C.A."/>
        </authorList>
    </citation>
    <scope>NUCLEOTIDE SEQUENCE [LARGE SCALE GENOMIC DNA]</scope>
    <source>
        <strain evidence="1 2">UAMH4076</strain>
    </source>
</reference>
<proteinExistence type="predicted"/>
<dbReference type="EMBL" id="PDND01000033">
    <property type="protein sequence ID" value="PGH34793.1"/>
    <property type="molecule type" value="Genomic_DNA"/>
</dbReference>
<gene>
    <name evidence="1" type="ORF">GX50_02352</name>
</gene>
<dbReference type="AlphaFoldDB" id="A0A2B7ZNN8"/>
<protein>
    <submittedName>
        <fullName evidence="1">Uncharacterized protein</fullName>
    </submittedName>
</protein>